<evidence type="ECO:0000256" key="4">
    <source>
        <dbReference type="ARBA" id="ARBA00022771"/>
    </source>
</evidence>
<keyword evidence="3" id="KW-0677">Repeat</keyword>
<dbReference type="SMART" id="SM00225">
    <property type="entry name" value="BTB"/>
    <property type="match status" value="1"/>
</dbReference>
<keyword evidence="2" id="KW-0479">Metal-binding</keyword>
<accession>A0AA88L140</accession>
<evidence type="ECO:0000313" key="12">
    <source>
        <dbReference type="Proteomes" id="UP001187531"/>
    </source>
</evidence>
<feature type="region of interest" description="Disordered" evidence="8">
    <location>
        <begin position="845"/>
        <end position="900"/>
    </location>
</feature>
<evidence type="ECO:0000256" key="3">
    <source>
        <dbReference type="ARBA" id="ARBA00022737"/>
    </source>
</evidence>
<evidence type="ECO:0000256" key="2">
    <source>
        <dbReference type="ARBA" id="ARBA00022723"/>
    </source>
</evidence>
<feature type="domain" description="C2H2-type" evidence="10">
    <location>
        <begin position="233"/>
        <end position="256"/>
    </location>
</feature>
<keyword evidence="12" id="KW-1185">Reference proteome</keyword>
<dbReference type="SUPFAM" id="SSF57667">
    <property type="entry name" value="beta-beta-alpha zinc fingers"/>
    <property type="match status" value="1"/>
</dbReference>
<comment type="caution">
    <text evidence="11">The sequence shown here is derived from an EMBL/GenBank/DDBJ whole genome shotgun (WGS) entry which is preliminary data.</text>
</comment>
<dbReference type="Proteomes" id="UP001187531">
    <property type="component" value="Unassembled WGS sequence"/>
</dbReference>
<keyword evidence="5" id="KW-0862">Zinc</keyword>
<dbReference type="Pfam" id="PF00651">
    <property type="entry name" value="BTB"/>
    <property type="match status" value="1"/>
</dbReference>
<dbReference type="PROSITE" id="PS00028">
    <property type="entry name" value="ZINC_FINGER_C2H2_1"/>
    <property type="match status" value="2"/>
</dbReference>
<dbReference type="GO" id="GO:0005634">
    <property type="term" value="C:nucleus"/>
    <property type="evidence" value="ECO:0007669"/>
    <property type="project" value="UniProtKB-SubCell"/>
</dbReference>
<evidence type="ECO:0000256" key="5">
    <source>
        <dbReference type="ARBA" id="ARBA00022833"/>
    </source>
</evidence>
<feature type="domain" description="C2H2-type" evidence="10">
    <location>
        <begin position="264"/>
        <end position="287"/>
    </location>
</feature>
<dbReference type="InterPro" id="IPR050888">
    <property type="entry name" value="ZnF_C2H2-type_TF"/>
</dbReference>
<evidence type="ECO:0000256" key="6">
    <source>
        <dbReference type="ARBA" id="ARBA00023242"/>
    </source>
</evidence>
<keyword evidence="6" id="KW-0539">Nucleus</keyword>
<evidence type="ECO:0000256" key="8">
    <source>
        <dbReference type="SAM" id="MobiDB-lite"/>
    </source>
</evidence>
<dbReference type="InterPro" id="IPR013087">
    <property type="entry name" value="Znf_C2H2_type"/>
</dbReference>
<organism evidence="11 12">
    <name type="scientific">Artemia franciscana</name>
    <name type="common">Brine shrimp</name>
    <name type="synonym">Artemia sanfranciscana</name>
    <dbReference type="NCBI Taxonomy" id="6661"/>
    <lineage>
        <taxon>Eukaryota</taxon>
        <taxon>Metazoa</taxon>
        <taxon>Ecdysozoa</taxon>
        <taxon>Arthropoda</taxon>
        <taxon>Crustacea</taxon>
        <taxon>Branchiopoda</taxon>
        <taxon>Anostraca</taxon>
        <taxon>Artemiidae</taxon>
        <taxon>Artemia</taxon>
    </lineage>
</organism>
<evidence type="ECO:0000259" key="10">
    <source>
        <dbReference type="PROSITE" id="PS50157"/>
    </source>
</evidence>
<evidence type="ECO:0000256" key="1">
    <source>
        <dbReference type="ARBA" id="ARBA00004123"/>
    </source>
</evidence>
<dbReference type="PROSITE" id="PS50097">
    <property type="entry name" value="BTB"/>
    <property type="match status" value="1"/>
</dbReference>
<name>A0AA88L140_ARTSF</name>
<feature type="compositionally biased region" description="Acidic residues" evidence="8">
    <location>
        <begin position="845"/>
        <end position="870"/>
    </location>
</feature>
<protein>
    <submittedName>
        <fullName evidence="11">Uncharacterized protein</fullName>
    </submittedName>
</protein>
<dbReference type="AlphaFoldDB" id="A0AA88L140"/>
<dbReference type="InterPro" id="IPR000210">
    <property type="entry name" value="BTB/POZ_dom"/>
</dbReference>
<dbReference type="Pfam" id="PF00096">
    <property type="entry name" value="zf-C2H2"/>
    <property type="match status" value="1"/>
</dbReference>
<dbReference type="EMBL" id="JAVRJZ010000018">
    <property type="protein sequence ID" value="KAK2708926.1"/>
    <property type="molecule type" value="Genomic_DNA"/>
</dbReference>
<keyword evidence="4 7" id="KW-0863">Zinc-finger</keyword>
<dbReference type="PROSITE" id="PS50157">
    <property type="entry name" value="ZINC_FINGER_C2H2_2"/>
    <property type="match status" value="2"/>
</dbReference>
<dbReference type="Pfam" id="PF12874">
    <property type="entry name" value="zf-met"/>
    <property type="match status" value="1"/>
</dbReference>
<dbReference type="GO" id="GO:0008270">
    <property type="term" value="F:zinc ion binding"/>
    <property type="evidence" value="ECO:0007669"/>
    <property type="project" value="UniProtKB-KW"/>
</dbReference>
<dbReference type="SMART" id="SM00355">
    <property type="entry name" value="ZnF_C2H2"/>
    <property type="match status" value="9"/>
</dbReference>
<evidence type="ECO:0000313" key="11">
    <source>
        <dbReference type="EMBL" id="KAK2708926.1"/>
    </source>
</evidence>
<sequence>MKADKMFNLSCTHHSTTIGNLLKQFHYNDKYADTWIAACGRKVPAHRMVLGAVSPYLKELLNVAPIDTTIVLADTSFTELQLIMKFIYEGEVETTKDQSLKVGDALKRLGVCLRGSQLPAEKKLELDLEGELSSRKSRDDRKVKKLKIRYKEGVVEEDMNMVDVVSGTKITENQDIPCQVCDKSLEVPFNLKLHQESNCFTYPIQCRECSEKLETFMDHLTHQIKKHHFFNDDTCPGCQKKFINANSLNEHYRAFHIPAYMLTHTCYVCNRKFYTRQVLLRHMAGNHRIRADDARQAMPKSGRICSLCKRYFKGSIEYFAHKRACFNNHFRLRCAFCNEKFLNQGELKRHRSRCSPLKFFKEDSEGKYECLACHTAVSKKGLTPHYRICSLRSGRPAPLAKKKRNDGERKKISIVCPGCKIEYQDRKQFVEHLNPEVDNGCSAILFFEMIDEDLSRCTLCNNQVAIKTVNILNHVTRCILWPLCTLCNKATPFLSRHFEQHHPGLDSNSFVQKTGFVHGDSSVDIHVPSPSPMSVSRRLKILSSDSRVKCGICKYPLTKSELAEHRETCFPKFFLKTDAGHFQCNRCGSVIMYSRNLYGHVIVCKQSKAFLYEGHSDQMSESPSVESIEDSLPENETKNFFEEKKCGVCRKGFSNDEARSEHYIACLNKYFEDTGSESYKCLSCEQIVASAEIENHTSSCLVHREALKRDGIFEAPQSTPRLNLRRPPPRKFNKSFGKTKRTICGVCRKFFPDKTAVQIHRKICFAARFEIVDSDSCRCKICGMICITKTVAKHTLKCSSRSSSFCSVSVNESPIKSEPIDNGALNFEDSFGLLESTEMTSLTLDDVDTPATDDNDMVVPSEEEPIEEEANQLPSRDEPVFVKPEPLSDTEVVLDDHEQL</sequence>
<dbReference type="InterPro" id="IPR011333">
    <property type="entry name" value="SKP1/BTB/POZ_sf"/>
</dbReference>
<dbReference type="Gene3D" id="3.30.160.60">
    <property type="entry name" value="Classic Zinc Finger"/>
    <property type="match status" value="1"/>
</dbReference>
<gene>
    <name evidence="11" type="ORF">QYM36_014527</name>
</gene>
<proteinExistence type="predicted"/>
<evidence type="ECO:0000259" key="9">
    <source>
        <dbReference type="PROSITE" id="PS50097"/>
    </source>
</evidence>
<evidence type="ECO:0000256" key="7">
    <source>
        <dbReference type="PROSITE-ProRule" id="PRU00042"/>
    </source>
</evidence>
<dbReference type="SUPFAM" id="SSF54695">
    <property type="entry name" value="POZ domain"/>
    <property type="match status" value="1"/>
</dbReference>
<dbReference type="Gene3D" id="3.30.710.10">
    <property type="entry name" value="Potassium Channel Kv1.1, Chain A"/>
    <property type="match status" value="1"/>
</dbReference>
<comment type="subcellular location">
    <subcellularLocation>
        <location evidence="1">Nucleus</location>
    </subcellularLocation>
</comment>
<dbReference type="InterPro" id="IPR036236">
    <property type="entry name" value="Znf_C2H2_sf"/>
</dbReference>
<reference evidence="11" key="1">
    <citation type="submission" date="2023-07" db="EMBL/GenBank/DDBJ databases">
        <title>Chromosome-level genome assembly of Artemia franciscana.</title>
        <authorList>
            <person name="Jo E."/>
        </authorList>
    </citation>
    <scope>NUCLEOTIDE SEQUENCE</scope>
    <source>
        <tissue evidence="11">Whole body</tissue>
    </source>
</reference>
<dbReference type="PANTHER" id="PTHR24406">
    <property type="entry name" value="TRANSCRIPTIONAL REPRESSOR CTCFL-RELATED"/>
    <property type="match status" value="1"/>
</dbReference>
<feature type="domain" description="BTB" evidence="9">
    <location>
        <begin position="32"/>
        <end position="96"/>
    </location>
</feature>